<keyword evidence="3" id="KW-1185">Reference proteome</keyword>
<organism evidence="2 3">
    <name type="scientific">Sinorhizobium garamanticum</name>
    <dbReference type="NCBI Taxonomy" id="680247"/>
    <lineage>
        <taxon>Bacteria</taxon>
        <taxon>Pseudomonadati</taxon>
        <taxon>Pseudomonadota</taxon>
        <taxon>Alphaproteobacteria</taxon>
        <taxon>Hyphomicrobiales</taxon>
        <taxon>Rhizobiaceae</taxon>
        <taxon>Sinorhizobium/Ensifer group</taxon>
        <taxon>Sinorhizobium</taxon>
    </lineage>
</organism>
<feature type="domain" description="T6SS Transcription factor RovC-like DNA binding" evidence="1">
    <location>
        <begin position="62"/>
        <end position="165"/>
    </location>
</feature>
<evidence type="ECO:0000313" key="2">
    <source>
        <dbReference type="EMBL" id="WEX85778.1"/>
    </source>
</evidence>
<proteinExistence type="predicted"/>
<dbReference type="RefSeq" id="WP_280657862.1">
    <property type="nucleotide sequence ID" value="NZ_CP120373.1"/>
</dbReference>
<gene>
    <name evidence="2" type="ORF">PZN02_002011</name>
</gene>
<evidence type="ECO:0000313" key="3">
    <source>
        <dbReference type="Proteomes" id="UP001229355"/>
    </source>
</evidence>
<name>A0ABY8D7G3_9HYPH</name>
<dbReference type="Proteomes" id="UP001229355">
    <property type="component" value="Chromosome 1"/>
</dbReference>
<sequence>MVLLAPSPSSVRSKPSLLSVSNVTEGQASERGVFVRHALGGGETANLLFLADAVADQPLAALIPLDVDAPDRLHSVSRLMRGLLGRTIPSDARLTPQRRRRLRNMLQAVDGRANGASYREIAEVLFGKDRVATEAWKTSALRDATMDLVKDGLAMIAGGYRALLRHRRRS</sequence>
<dbReference type="Pfam" id="PF10074">
    <property type="entry name" value="RovC_DNA-bd"/>
    <property type="match status" value="1"/>
</dbReference>
<dbReference type="InterPro" id="IPR018754">
    <property type="entry name" value="RovC-like_DNA-bd"/>
</dbReference>
<reference evidence="2 3" key="1">
    <citation type="submission" date="2023-03" db="EMBL/GenBank/DDBJ databases">
        <authorList>
            <person name="Kaur S."/>
            <person name="Espinosa-Saiz D."/>
            <person name="Velazquez E."/>
            <person name="Menendez E."/>
            <person name="diCenzo G.C."/>
        </authorList>
    </citation>
    <scope>NUCLEOTIDE SEQUENCE [LARGE SCALE GENOMIC DNA]</scope>
    <source>
        <strain evidence="2 3">LMG 24692</strain>
    </source>
</reference>
<accession>A0ABY8D7G3</accession>
<protein>
    <submittedName>
        <fullName evidence="2">DUF2285 domain-containing protein</fullName>
    </submittedName>
</protein>
<dbReference type="EMBL" id="CP120373">
    <property type="protein sequence ID" value="WEX85778.1"/>
    <property type="molecule type" value="Genomic_DNA"/>
</dbReference>
<evidence type="ECO:0000259" key="1">
    <source>
        <dbReference type="Pfam" id="PF10074"/>
    </source>
</evidence>